<evidence type="ECO:0000256" key="1">
    <source>
        <dbReference type="ARBA" id="ARBA00022801"/>
    </source>
</evidence>
<dbReference type="SUPFAM" id="SSF51445">
    <property type="entry name" value="(Trans)glycosidases"/>
    <property type="match status" value="1"/>
</dbReference>
<evidence type="ECO:0000313" key="10">
    <source>
        <dbReference type="EMBL" id="TWT78339.1"/>
    </source>
</evidence>
<feature type="chain" id="PRO_5023125388" description="Beta-xylanase" evidence="8">
    <location>
        <begin position="35"/>
        <end position="424"/>
    </location>
</feature>
<name>A0A5C5YTL5_9BACT</name>
<dbReference type="Proteomes" id="UP000318478">
    <property type="component" value="Unassembled WGS sequence"/>
</dbReference>
<keyword evidence="3 6" id="KW-0326">Glycosidase</keyword>
<dbReference type="PROSITE" id="PS51760">
    <property type="entry name" value="GH10_2"/>
    <property type="match status" value="1"/>
</dbReference>
<dbReference type="PRINTS" id="PR00134">
    <property type="entry name" value="GLHYDRLASE10"/>
</dbReference>
<reference evidence="10 11" key="1">
    <citation type="submission" date="2019-02" db="EMBL/GenBank/DDBJ databases">
        <title>Deep-cultivation of Planctomycetes and their phenomic and genomic characterization uncovers novel biology.</title>
        <authorList>
            <person name="Wiegand S."/>
            <person name="Jogler M."/>
            <person name="Boedeker C."/>
            <person name="Pinto D."/>
            <person name="Vollmers J."/>
            <person name="Rivas-Marin E."/>
            <person name="Kohn T."/>
            <person name="Peeters S.H."/>
            <person name="Heuer A."/>
            <person name="Rast P."/>
            <person name="Oberbeckmann S."/>
            <person name="Bunk B."/>
            <person name="Jeske O."/>
            <person name="Meyerdierks A."/>
            <person name="Storesund J.E."/>
            <person name="Kallscheuer N."/>
            <person name="Luecker S."/>
            <person name="Lage O.M."/>
            <person name="Pohl T."/>
            <person name="Merkel B.J."/>
            <person name="Hornburger P."/>
            <person name="Mueller R.-W."/>
            <person name="Bruemmer F."/>
            <person name="Labrenz M."/>
            <person name="Spormann A.M."/>
            <person name="Op Den Camp H."/>
            <person name="Overmann J."/>
            <person name="Amann R."/>
            <person name="Jetten M.S.M."/>
            <person name="Mascher T."/>
            <person name="Medema M.H."/>
            <person name="Devos D.P."/>
            <person name="Kaster A.-K."/>
            <person name="Ovreas L."/>
            <person name="Rohde M."/>
            <person name="Galperin M.Y."/>
            <person name="Jogler C."/>
        </authorList>
    </citation>
    <scope>NUCLEOTIDE SEQUENCE [LARGE SCALE GENOMIC DNA]</scope>
    <source>
        <strain evidence="10 11">Pla123a</strain>
    </source>
</reference>
<comment type="caution">
    <text evidence="10">The sequence shown here is derived from an EMBL/GenBank/DDBJ whole genome shotgun (WGS) entry which is preliminary data.</text>
</comment>
<dbReference type="OrthoDB" id="2513075at2"/>
<keyword evidence="4 6" id="KW-0624">Polysaccharide degradation</keyword>
<dbReference type="RefSeq" id="WP_146584719.1">
    <property type="nucleotide sequence ID" value="NZ_SJPO01000002.1"/>
</dbReference>
<dbReference type="PROSITE" id="PS00591">
    <property type="entry name" value="GH10_1"/>
    <property type="match status" value="1"/>
</dbReference>
<protein>
    <recommendedName>
        <fullName evidence="6">Beta-xylanase</fullName>
        <ecNumber evidence="6">3.2.1.8</ecNumber>
    </recommendedName>
</protein>
<comment type="similarity">
    <text evidence="6">Belongs to the glycosyl hydrolase 10 (cellulase F) family.</text>
</comment>
<dbReference type="SMART" id="SM00633">
    <property type="entry name" value="Glyco_10"/>
    <property type="match status" value="1"/>
</dbReference>
<dbReference type="GO" id="GO:0031176">
    <property type="term" value="F:endo-1,4-beta-xylanase activity"/>
    <property type="evidence" value="ECO:0007669"/>
    <property type="project" value="UniProtKB-EC"/>
</dbReference>
<dbReference type="Pfam" id="PF00331">
    <property type="entry name" value="Glyco_hydro_10"/>
    <property type="match status" value="1"/>
</dbReference>
<dbReference type="EC" id="3.2.1.8" evidence="6"/>
<evidence type="ECO:0000256" key="4">
    <source>
        <dbReference type="ARBA" id="ARBA00023326"/>
    </source>
</evidence>
<gene>
    <name evidence="10" type="primary">xylI</name>
    <name evidence="10" type="ORF">Pla123a_11300</name>
</gene>
<keyword evidence="2 6" id="KW-0119">Carbohydrate metabolism</keyword>
<feature type="signal peptide" evidence="8">
    <location>
        <begin position="1"/>
        <end position="34"/>
    </location>
</feature>
<accession>A0A5C5YTL5</accession>
<keyword evidence="8" id="KW-0732">Signal</keyword>
<dbReference type="InterPro" id="IPR031158">
    <property type="entry name" value="GH10_AS"/>
</dbReference>
<dbReference type="EMBL" id="SJPO01000002">
    <property type="protein sequence ID" value="TWT78339.1"/>
    <property type="molecule type" value="Genomic_DNA"/>
</dbReference>
<dbReference type="Gene3D" id="3.20.20.80">
    <property type="entry name" value="Glycosidases"/>
    <property type="match status" value="1"/>
</dbReference>
<feature type="active site" description="Nucleophile" evidence="5">
    <location>
        <position position="326"/>
    </location>
</feature>
<evidence type="ECO:0000259" key="9">
    <source>
        <dbReference type="PROSITE" id="PS51760"/>
    </source>
</evidence>
<feature type="region of interest" description="Disordered" evidence="7">
    <location>
        <begin position="159"/>
        <end position="182"/>
    </location>
</feature>
<sequence length="424" mass="46945" precursor="true">MFEPWSSSASQPNRRLAVAAVLVLALLSSCPAAAQASQPPVLKDAFAGCFSIGAAVNRQIVGGSTGRLGFGRRSAEQIERDRILVTTQFNSIAPENDLKWALIHPQAGPDGYQWGPADAFVEFGERHGMYLVGHTLVWHSQTPLWVFQGDGPLINNSQAAEQTEAGEESSEPRGRRFRRPGLEGPRATREQLLARMRDHIHTVVSRYRGRIKAWDVVNEALSDRGEEVLRESLWREIIGPDYIAKAFEYAHEADPDAVLRYNDYGLEDPAKRRKLIKLVRSLKAEGAPVMAIGTQAHLNVSSASFENMDRTLTELETLGLPIHVTELDINSARRGQRNTGADISGNVAATEGGLVDEADRRLAEAYEDVFRAFLKHREKLDVVTFWGANDANSWRSRGRPLLFDGASRPKPAFDAVLRTTTRAD</sequence>
<dbReference type="AlphaFoldDB" id="A0A5C5YTL5"/>
<comment type="catalytic activity">
    <reaction evidence="6">
        <text>Endohydrolysis of (1-&gt;4)-beta-D-xylosidic linkages in xylans.</text>
        <dbReference type="EC" id="3.2.1.8"/>
    </reaction>
</comment>
<evidence type="ECO:0000256" key="7">
    <source>
        <dbReference type="SAM" id="MobiDB-lite"/>
    </source>
</evidence>
<evidence type="ECO:0000256" key="6">
    <source>
        <dbReference type="RuleBase" id="RU361174"/>
    </source>
</evidence>
<dbReference type="PANTHER" id="PTHR31490:SF90">
    <property type="entry name" value="ENDO-1,4-BETA-XYLANASE A"/>
    <property type="match status" value="1"/>
</dbReference>
<evidence type="ECO:0000256" key="8">
    <source>
        <dbReference type="SAM" id="SignalP"/>
    </source>
</evidence>
<evidence type="ECO:0000313" key="11">
    <source>
        <dbReference type="Proteomes" id="UP000318478"/>
    </source>
</evidence>
<evidence type="ECO:0000256" key="2">
    <source>
        <dbReference type="ARBA" id="ARBA00023277"/>
    </source>
</evidence>
<keyword evidence="1 6" id="KW-0378">Hydrolase</keyword>
<dbReference type="InterPro" id="IPR044846">
    <property type="entry name" value="GH10"/>
</dbReference>
<dbReference type="InterPro" id="IPR001000">
    <property type="entry name" value="GH10_dom"/>
</dbReference>
<keyword evidence="11" id="KW-1185">Reference proteome</keyword>
<organism evidence="10 11">
    <name type="scientific">Posidoniimonas polymericola</name>
    <dbReference type="NCBI Taxonomy" id="2528002"/>
    <lineage>
        <taxon>Bacteria</taxon>
        <taxon>Pseudomonadati</taxon>
        <taxon>Planctomycetota</taxon>
        <taxon>Planctomycetia</taxon>
        <taxon>Pirellulales</taxon>
        <taxon>Lacipirellulaceae</taxon>
        <taxon>Posidoniimonas</taxon>
    </lineage>
</organism>
<dbReference type="GO" id="GO:0045493">
    <property type="term" value="P:xylan catabolic process"/>
    <property type="evidence" value="ECO:0007669"/>
    <property type="project" value="UniProtKB-KW"/>
</dbReference>
<feature type="domain" description="GH10" evidence="9">
    <location>
        <begin position="72"/>
        <end position="419"/>
    </location>
</feature>
<dbReference type="InterPro" id="IPR017853">
    <property type="entry name" value="GH"/>
</dbReference>
<evidence type="ECO:0000256" key="3">
    <source>
        <dbReference type="ARBA" id="ARBA00023295"/>
    </source>
</evidence>
<proteinExistence type="inferred from homology"/>
<evidence type="ECO:0000256" key="5">
    <source>
        <dbReference type="PROSITE-ProRule" id="PRU10061"/>
    </source>
</evidence>
<dbReference type="PANTHER" id="PTHR31490">
    <property type="entry name" value="GLYCOSYL HYDROLASE"/>
    <property type="match status" value="1"/>
</dbReference>
<keyword evidence="10" id="KW-0858">Xylan degradation</keyword>